<gene>
    <name evidence="1" type="ORF">L2E82_32138</name>
</gene>
<comment type="caution">
    <text evidence="1">The sequence shown here is derived from an EMBL/GenBank/DDBJ whole genome shotgun (WGS) entry which is preliminary data.</text>
</comment>
<proteinExistence type="predicted"/>
<evidence type="ECO:0000313" key="1">
    <source>
        <dbReference type="EMBL" id="KAI3721134.1"/>
    </source>
</evidence>
<sequence length="82" mass="8971">MKRRRLRTHSIEEAGEIFLDATDDASGRDGRAVPPLRRDEGVVAMAEVYESERKKDDLEEAEEAVVADGDGVSVAVKKAAQT</sequence>
<evidence type="ECO:0000313" key="2">
    <source>
        <dbReference type="Proteomes" id="UP001055811"/>
    </source>
</evidence>
<name>A0ACB9BGS1_CICIN</name>
<accession>A0ACB9BGS1</accession>
<keyword evidence="2" id="KW-1185">Reference proteome</keyword>
<protein>
    <submittedName>
        <fullName evidence="1">Uncharacterized protein</fullName>
    </submittedName>
</protein>
<reference evidence="2" key="1">
    <citation type="journal article" date="2022" name="Mol. Ecol. Resour.">
        <title>The genomes of chicory, endive, great burdock and yacon provide insights into Asteraceae palaeo-polyploidization history and plant inulin production.</title>
        <authorList>
            <person name="Fan W."/>
            <person name="Wang S."/>
            <person name="Wang H."/>
            <person name="Wang A."/>
            <person name="Jiang F."/>
            <person name="Liu H."/>
            <person name="Zhao H."/>
            <person name="Xu D."/>
            <person name="Zhang Y."/>
        </authorList>
    </citation>
    <scope>NUCLEOTIDE SEQUENCE [LARGE SCALE GENOMIC DNA]</scope>
    <source>
        <strain evidence="2">cv. Punajuju</strain>
    </source>
</reference>
<dbReference type="Proteomes" id="UP001055811">
    <property type="component" value="Linkage Group LG06"/>
</dbReference>
<organism evidence="1 2">
    <name type="scientific">Cichorium intybus</name>
    <name type="common">Chicory</name>
    <dbReference type="NCBI Taxonomy" id="13427"/>
    <lineage>
        <taxon>Eukaryota</taxon>
        <taxon>Viridiplantae</taxon>
        <taxon>Streptophyta</taxon>
        <taxon>Embryophyta</taxon>
        <taxon>Tracheophyta</taxon>
        <taxon>Spermatophyta</taxon>
        <taxon>Magnoliopsida</taxon>
        <taxon>eudicotyledons</taxon>
        <taxon>Gunneridae</taxon>
        <taxon>Pentapetalae</taxon>
        <taxon>asterids</taxon>
        <taxon>campanulids</taxon>
        <taxon>Asterales</taxon>
        <taxon>Asteraceae</taxon>
        <taxon>Cichorioideae</taxon>
        <taxon>Cichorieae</taxon>
        <taxon>Cichoriinae</taxon>
        <taxon>Cichorium</taxon>
    </lineage>
</organism>
<dbReference type="EMBL" id="CM042014">
    <property type="protein sequence ID" value="KAI3721134.1"/>
    <property type="molecule type" value="Genomic_DNA"/>
</dbReference>
<reference evidence="1 2" key="2">
    <citation type="journal article" date="2022" name="Mol. Ecol. Resour.">
        <title>The genomes of chicory, endive, great burdock and yacon provide insights into Asteraceae paleo-polyploidization history and plant inulin production.</title>
        <authorList>
            <person name="Fan W."/>
            <person name="Wang S."/>
            <person name="Wang H."/>
            <person name="Wang A."/>
            <person name="Jiang F."/>
            <person name="Liu H."/>
            <person name="Zhao H."/>
            <person name="Xu D."/>
            <person name="Zhang Y."/>
        </authorList>
    </citation>
    <scope>NUCLEOTIDE SEQUENCE [LARGE SCALE GENOMIC DNA]</scope>
    <source>
        <strain evidence="2">cv. Punajuju</strain>
        <tissue evidence="1">Leaves</tissue>
    </source>
</reference>